<evidence type="ECO:0000259" key="1">
    <source>
        <dbReference type="Pfam" id="PF18701"/>
    </source>
</evidence>
<reference evidence="3" key="1">
    <citation type="submission" date="2025-08" db="UniProtKB">
        <authorList>
            <consortium name="RefSeq"/>
        </authorList>
    </citation>
    <scope>IDENTIFICATION</scope>
</reference>
<feature type="domain" description="DUF5641" evidence="1">
    <location>
        <begin position="90"/>
        <end position="187"/>
    </location>
</feature>
<proteinExistence type="predicted"/>
<evidence type="ECO:0000313" key="2">
    <source>
        <dbReference type="Proteomes" id="UP000079169"/>
    </source>
</evidence>
<dbReference type="PANTHER" id="PTHR47331">
    <property type="entry name" value="PHD-TYPE DOMAIN-CONTAINING PROTEIN"/>
    <property type="match status" value="1"/>
</dbReference>
<organism evidence="2 3">
    <name type="scientific">Diaphorina citri</name>
    <name type="common">Asian citrus psyllid</name>
    <dbReference type="NCBI Taxonomy" id="121845"/>
    <lineage>
        <taxon>Eukaryota</taxon>
        <taxon>Metazoa</taxon>
        <taxon>Ecdysozoa</taxon>
        <taxon>Arthropoda</taxon>
        <taxon>Hexapoda</taxon>
        <taxon>Insecta</taxon>
        <taxon>Pterygota</taxon>
        <taxon>Neoptera</taxon>
        <taxon>Paraneoptera</taxon>
        <taxon>Hemiptera</taxon>
        <taxon>Sternorrhyncha</taxon>
        <taxon>Psylloidea</taxon>
        <taxon>Psyllidae</taxon>
        <taxon>Diaphorininae</taxon>
        <taxon>Diaphorina</taxon>
    </lineage>
</organism>
<dbReference type="AlphaFoldDB" id="A0A3Q0IUY6"/>
<dbReference type="PANTHER" id="PTHR47331:SF2">
    <property type="match status" value="1"/>
</dbReference>
<gene>
    <name evidence="3" type="primary">LOC113467825</name>
</gene>
<sequence length="189" mass="22176">MDATAKSDKTKHSLNELLYRGPVLLENLCSLLIRFRLYKYGVVSDIEKAFLNVGLSKIDRDSTRVIWLKDVEKGFQTGKSTTFQNLVQFWKKGNAHLNTFWKHWYNQYVMSLRESKRTGFKQGKVCSIEPRVGEFVLIKEEKLPRARWPYGVIRSLKYSQDGKVRSVELELPNNRFVIRPLRIIVPLRI</sequence>
<keyword evidence="2" id="KW-1185">Reference proteome</keyword>
<dbReference type="Pfam" id="PF18701">
    <property type="entry name" value="DUF5641"/>
    <property type="match status" value="1"/>
</dbReference>
<name>A0A3Q0IUY6_DIACI</name>
<dbReference type="RefSeq" id="XP_026680059.1">
    <property type="nucleotide sequence ID" value="XM_026824258.1"/>
</dbReference>
<dbReference type="InterPro" id="IPR040676">
    <property type="entry name" value="DUF5641"/>
</dbReference>
<protein>
    <submittedName>
        <fullName evidence="3">Uncharacterized protein LOC113467825</fullName>
    </submittedName>
</protein>
<dbReference type="PaxDb" id="121845-A0A3Q0IUY6"/>
<dbReference type="GeneID" id="113467825"/>
<dbReference type="KEGG" id="dci:113467825"/>
<accession>A0A3Q0IUY6</accession>
<evidence type="ECO:0000313" key="3">
    <source>
        <dbReference type="RefSeq" id="XP_026680059.1"/>
    </source>
</evidence>
<dbReference type="Proteomes" id="UP000079169">
    <property type="component" value="Unplaced"/>
</dbReference>
<dbReference type="STRING" id="121845.A0A3Q0IUY6"/>